<sequence>MIDRATAYRRHIADALAHILAHTRDLPPITASVLTAMMVELHDRRNAPRPALSLVSGMADMAA</sequence>
<dbReference type="AlphaFoldDB" id="A0A560FLX3"/>
<protein>
    <submittedName>
        <fullName evidence="1">Uncharacterized protein</fullName>
    </submittedName>
</protein>
<proteinExistence type="predicted"/>
<dbReference type="EMBL" id="VITN01000003">
    <property type="protein sequence ID" value="TWB22602.1"/>
    <property type="molecule type" value="Genomic_DNA"/>
</dbReference>
<gene>
    <name evidence="1" type="ORF">FBZ89_103225</name>
</gene>
<name>A0A560FLX3_9PROT</name>
<comment type="caution">
    <text evidence="1">The sequence shown here is derived from an EMBL/GenBank/DDBJ whole genome shotgun (WGS) entry which is preliminary data.</text>
</comment>
<dbReference type="RefSeq" id="WP_145749182.1">
    <property type="nucleotide sequence ID" value="NZ_VITN01000003.1"/>
</dbReference>
<accession>A0A560FLX3</accession>
<dbReference type="Proteomes" id="UP000319859">
    <property type="component" value="Unassembled WGS sequence"/>
</dbReference>
<reference evidence="1 2" key="1">
    <citation type="submission" date="2019-06" db="EMBL/GenBank/DDBJ databases">
        <title>Genomic Encyclopedia of Type Strains, Phase IV (KMG-V): Genome sequencing to study the core and pangenomes of soil and plant-associated prokaryotes.</title>
        <authorList>
            <person name="Whitman W."/>
        </authorList>
    </citation>
    <scope>NUCLEOTIDE SEQUENCE [LARGE SCALE GENOMIC DNA]</scope>
    <source>
        <strain evidence="1 2">BR 11880</strain>
    </source>
</reference>
<evidence type="ECO:0000313" key="1">
    <source>
        <dbReference type="EMBL" id="TWB22602.1"/>
    </source>
</evidence>
<organism evidence="1 2">
    <name type="scientific">Nitrospirillum amazonense</name>
    <dbReference type="NCBI Taxonomy" id="28077"/>
    <lineage>
        <taxon>Bacteria</taxon>
        <taxon>Pseudomonadati</taxon>
        <taxon>Pseudomonadota</taxon>
        <taxon>Alphaproteobacteria</taxon>
        <taxon>Rhodospirillales</taxon>
        <taxon>Azospirillaceae</taxon>
        <taxon>Nitrospirillum</taxon>
    </lineage>
</organism>
<evidence type="ECO:0000313" key="2">
    <source>
        <dbReference type="Proteomes" id="UP000319859"/>
    </source>
</evidence>